<dbReference type="OrthoDB" id="203477at2157"/>
<feature type="domain" description="Peptidase S9 prolyl oligopeptidase catalytic" evidence="2">
    <location>
        <begin position="345"/>
        <end position="422"/>
    </location>
</feature>
<keyword evidence="1" id="KW-1133">Transmembrane helix</keyword>
<keyword evidence="4" id="KW-0378">Hydrolase</keyword>
<evidence type="ECO:0000259" key="3">
    <source>
        <dbReference type="Pfam" id="PF12146"/>
    </source>
</evidence>
<dbReference type="GO" id="GO:0052689">
    <property type="term" value="F:carboxylic ester hydrolase activity"/>
    <property type="evidence" value="ECO:0007669"/>
    <property type="project" value="TreeGrafter"/>
</dbReference>
<protein>
    <submittedName>
        <fullName evidence="4">Alpha/beta hydrolase family protein</fullName>
    </submittedName>
</protein>
<evidence type="ECO:0000259" key="2">
    <source>
        <dbReference type="Pfam" id="PF00326"/>
    </source>
</evidence>
<dbReference type="PANTHER" id="PTHR43265">
    <property type="entry name" value="ESTERASE ESTD"/>
    <property type="match status" value="1"/>
</dbReference>
<keyword evidence="1" id="KW-0812">Transmembrane</keyword>
<evidence type="ECO:0000313" key="5">
    <source>
        <dbReference type="Proteomes" id="UP000058925"/>
    </source>
</evidence>
<keyword evidence="1" id="KW-0472">Membrane</keyword>
<proteinExistence type="predicted"/>
<dbReference type="GeneID" id="60423472"/>
<dbReference type="Gene3D" id="3.40.50.1820">
    <property type="entry name" value="alpha/beta hydrolase"/>
    <property type="match status" value="1"/>
</dbReference>
<dbReference type="GO" id="GO:0006508">
    <property type="term" value="P:proteolysis"/>
    <property type="evidence" value="ECO:0007669"/>
    <property type="project" value="InterPro"/>
</dbReference>
<name>A0A654M307_9ARCH</name>
<dbReference type="SUPFAM" id="SSF53474">
    <property type="entry name" value="alpha/beta-Hydrolases"/>
    <property type="match status" value="1"/>
</dbReference>
<feature type="transmembrane region" description="Helical" evidence="1">
    <location>
        <begin position="15"/>
        <end position="35"/>
    </location>
</feature>
<evidence type="ECO:0000256" key="1">
    <source>
        <dbReference type="SAM" id="Phobius"/>
    </source>
</evidence>
<organism evidence="4 5">
    <name type="scientific">Candidatus Nitrosocosmicus oleophilus</name>
    <dbReference type="NCBI Taxonomy" id="1353260"/>
    <lineage>
        <taxon>Archaea</taxon>
        <taxon>Nitrososphaerota</taxon>
        <taxon>Nitrososphaeria</taxon>
        <taxon>Nitrososphaerales</taxon>
        <taxon>Nitrososphaeraceae</taxon>
        <taxon>Candidatus Nitrosocosmicus</taxon>
    </lineage>
</organism>
<reference evidence="5" key="1">
    <citation type="submission" date="2015-10" db="EMBL/GenBank/DDBJ databases">
        <title>Niche specialization of a soil ammonia-oxidizing archaeon, Candidatus Nitrosocosmicus oleophilus.</title>
        <authorList>
            <person name="Jung M.-Y."/>
            <person name="Rhee S.-K."/>
        </authorList>
    </citation>
    <scope>NUCLEOTIDE SEQUENCE [LARGE SCALE GENOMIC DNA]</scope>
    <source>
        <strain evidence="5">MY3</strain>
    </source>
</reference>
<dbReference type="Proteomes" id="UP000058925">
    <property type="component" value="Chromosome"/>
</dbReference>
<dbReference type="GO" id="GO:0008236">
    <property type="term" value="F:serine-type peptidase activity"/>
    <property type="evidence" value="ECO:0007669"/>
    <property type="project" value="InterPro"/>
</dbReference>
<accession>A0A654M307</accession>
<dbReference type="InterPro" id="IPR029058">
    <property type="entry name" value="AB_hydrolase_fold"/>
</dbReference>
<dbReference type="KEGG" id="taa:NMY3_03673"/>
<dbReference type="PANTHER" id="PTHR43265:SF1">
    <property type="entry name" value="ESTERASE ESTD"/>
    <property type="match status" value="1"/>
</dbReference>
<dbReference type="EMBL" id="CP012850">
    <property type="protein sequence ID" value="ALI37855.1"/>
    <property type="molecule type" value="Genomic_DNA"/>
</dbReference>
<dbReference type="AlphaFoldDB" id="A0A654M307"/>
<dbReference type="InterPro" id="IPR001375">
    <property type="entry name" value="Peptidase_S9_cat"/>
</dbReference>
<evidence type="ECO:0000313" key="4">
    <source>
        <dbReference type="EMBL" id="ALI37855.1"/>
    </source>
</evidence>
<dbReference type="InterPro" id="IPR053145">
    <property type="entry name" value="AB_hydrolase_Est10"/>
</dbReference>
<gene>
    <name evidence="4" type="ORF">NMY3_03673</name>
</gene>
<dbReference type="Pfam" id="PF12146">
    <property type="entry name" value="Hydrolase_4"/>
    <property type="match status" value="1"/>
</dbReference>
<dbReference type="RefSeq" id="WP_196816842.1">
    <property type="nucleotide sequence ID" value="NZ_CP012850.1"/>
</dbReference>
<feature type="domain" description="Serine aminopeptidase S33" evidence="3">
    <location>
        <begin position="112"/>
        <end position="226"/>
    </location>
</feature>
<dbReference type="Pfam" id="PF00326">
    <property type="entry name" value="Peptidase_S9"/>
    <property type="match status" value="1"/>
</dbReference>
<keyword evidence="5" id="KW-1185">Reference proteome</keyword>
<sequence length="433" mass="47582">MTLVNPDFIRKNRDFFYLSITITVVFLIAVLVSILSESPLHQNTIIVEAYAQPYVETVKNRNLTIDLDNGLKTNAQLIFPAIGKGPYPGVIIFPGAGAGSIITPSYGKVIYYGNLAEYLAERGFAVLKYDKRGVGSYLTISDSNAWGNLTFDNLKHDAEKALSVLLQQPEVNATKKVTLIGHSEGTNFPPRIAAENPDKVRNIVLMAPVAEKWTDIIYFQEVANPILYAENILDKGHPGQISVKEASKDPIFQKLVGGNLTQLLLNLTNVTDNNSTGILLEQKNNTNDDLISIEGLLKPALVRGYENDTSPNPSQLSAKCVNVYGCPSLGKSFSALPSVIGMIGNVSSNIGVLILEGQNDSQTPPQQALLLQQRLTEANHPDHQIIVYPDLGHNFIPSNQWVTSGGHQIEEYVLKDMYEWLTSPAREVNQEAR</sequence>
<dbReference type="InterPro" id="IPR022742">
    <property type="entry name" value="Hydrolase_4"/>
</dbReference>